<evidence type="ECO:0000256" key="4">
    <source>
        <dbReference type="ARBA" id="ARBA00022840"/>
    </source>
</evidence>
<dbReference type="Pfam" id="PF13087">
    <property type="entry name" value="AAA_12"/>
    <property type="match status" value="1"/>
</dbReference>
<dbReference type="PANTHER" id="PTHR43788">
    <property type="entry name" value="DNA2/NAM7 HELICASE FAMILY MEMBER"/>
    <property type="match status" value="1"/>
</dbReference>
<keyword evidence="1" id="KW-0547">Nucleotide-binding</keyword>
<dbReference type="OrthoDB" id="9757917at2"/>
<evidence type="ECO:0000259" key="5">
    <source>
        <dbReference type="Pfam" id="PF13087"/>
    </source>
</evidence>
<dbReference type="GO" id="GO:0043139">
    <property type="term" value="F:5'-3' DNA helicase activity"/>
    <property type="evidence" value="ECO:0007669"/>
    <property type="project" value="TreeGrafter"/>
</dbReference>
<proteinExistence type="predicted"/>
<protein>
    <recommendedName>
        <fullName evidence="9">AAA+ ATPase domain-containing protein</fullName>
    </recommendedName>
</protein>
<keyword evidence="4" id="KW-0067">ATP-binding</keyword>
<evidence type="ECO:0000256" key="3">
    <source>
        <dbReference type="ARBA" id="ARBA00022806"/>
    </source>
</evidence>
<name>A0A4Q8ANE5_9MICO</name>
<dbReference type="GO" id="GO:0005524">
    <property type="term" value="F:ATP binding"/>
    <property type="evidence" value="ECO:0007669"/>
    <property type="project" value="UniProtKB-KW"/>
</dbReference>
<dbReference type="InterPro" id="IPR038720">
    <property type="entry name" value="YprB_RNase_H-like_dom"/>
</dbReference>
<keyword evidence="3" id="KW-0347">Helicase</keyword>
<dbReference type="EMBL" id="SHLC01000001">
    <property type="protein sequence ID" value="RZU66058.1"/>
    <property type="molecule type" value="Genomic_DNA"/>
</dbReference>
<organism evidence="7 8">
    <name type="scientific">Microterricola gilva</name>
    <dbReference type="NCBI Taxonomy" id="393267"/>
    <lineage>
        <taxon>Bacteria</taxon>
        <taxon>Bacillati</taxon>
        <taxon>Actinomycetota</taxon>
        <taxon>Actinomycetes</taxon>
        <taxon>Micrococcales</taxon>
        <taxon>Microbacteriaceae</taxon>
        <taxon>Microterricola</taxon>
    </lineage>
</organism>
<sequence>MFLRDDVVVTSASDLSTASKCEFAFLRTLDAKLGRIDAVASSADAMLERAGRLGDAHEAAVLERYRQQFAADGPLGVVEIERPSLRDDGALDAALAATKDAFDAGAAVVFQAAFFDGAFIGFADFIVRQSDGRYLVQDTKLARSAKVTALLQLAAYVEQLENIGVPVADTVQLLLGDGSVSEHRVADILPVYRRRRAHLLRIIAERLSDSEPVRWGDPRYTLCGHCEACETEIAAHRDVLLVAGMRVLQRQKLAAAGIDTIDELAASDGPIDGIGDAALAGMRAQAALQLQAMADAEAGVEPDPHPVPPFRVVKAEALTALPAPDAGDIFFDFEGDPLYSEAAGAGDVNGADAQRWGLDYLFGLIEPDRTFRAFWAHDHAEERVALIDFLAYVAERRAAHPGMHIYHYAAYERTHLLSLAARHGVGEEAVDQLLRDNVLIDLYPIVRGALRVGSRSYSIKKLEPLYMGEELRGGDVTNAADSITEYAEARALIESGQTDAGEHKLAEIADYNEYDCRSTLALRDWLLERAREAGIVPGALHGDRDAVIEIAPSPLRDALLARAGDPLNPHRTADQTAAAFAAAALDYHQREQKSFWWDHFARLTAPIEEWADTRDVMVVESASVERDWHREGRQRVDRRWIRLHGIIAPGSSIKPGEQAGPFLVYDFPGPWLDAKADAGARSARAVQVLDVDDDGGVLVLETLPKDTEPYDTIPVALTPSSPPPAGAQKQAIADWAQEIADAGDSWPRDPLVDVLRRVPPIGLADRAPSPDVDTAEGGPLDHRAAATRSNPELADVVAAVLALDRSALAVQGPPGTGKTYLGAHLITELVQKHGYKIGVVAQSHAVVENLLGGVVAAGLDPSLVGKVPKTGPDAAPPAYTALLKDGQLLFALEHAASGFVVGGTAWDFANPARVPRRSLDLLVVDEAGQFSLASTIAASVAADTVLLLGDPQQLPQVSQGTHPEPVDQSALGWVSAGHDVLPAEFGFFLAESRRMHPAVTAPVSALSYEGALHAHPVAAERRLAGITPGLHAVAVAHSGNATESAEEAAAVVEIVRGALGRAWSEAASGGQMSRPLEQRDVIVVTPYNAQLALVHEALLAAGLGEVRVGTVDKFQGQEAAIAIVSLAASSAADVPRGMGFLIMKNRLNVAISRAKWAAYLLYSPELIEYLPVTPAGLAELSAFIGLVDAAVETSTVETGAVETSTVETAVVEAAAFSGPPIG</sequence>
<dbReference type="AlphaFoldDB" id="A0A4Q8ANE5"/>
<dbReference type="GO" id="GO:0016787">
    <property type="term" value="F:hydrolase activity"/>
    <property type="evidence" value="ECO:0007669"/>
    <property type="project" value="UniProtKB-KW"/>
</dbReference>
<reference evidence="7 8" key="1">
    <citation type="submission" date="2019-02" db="EMBL/GenBank/DDBJ databases">
        <title>Sequencing the genomes of 1000 actinobacteria strains.</title>
        <authorList>
            <person name="Klenk H.-P."/>
        </authorList>
    </citation>
    <scope>NUCLEOTIDE SEQUENCE [LARGE SCALE GENOMIC DNA]</scope>
    <source>
        <strain evidence="7 8">DSM 18319</strain>
    </source>
</reference>
<dbReference type="Pfam" id="PF13482">
    <property type="entry name" value="RNase_H_2"/>
    <property type="match status" value="1"/>
</dbReference>
<gene>
    <name evidence="7" type="ORF">EV379_2404</name>
</gene>
<dbReference type="InterPro" id="IPR012337">
    <property type="entry name" value="RNaseH-like_sf"/>
</dbReference>
<dbReference type="CDD" id="cd17934">
    <property type="entry name" value="DEXXQc_Upf1-like"/>
    <property type="match status" value="1"/>
</dbReference>
<feature type="domain" description="DNA2/NAM7 helicase-like C-terminal" evidence="5">
    <location>
        <begin position="988"/>
        <end position="1158"/>
    </location>
</feature>
<evidence type="ECO:0000259" key="6">
    <source>
        <dbReference type="Pfam" id="PF13482"/>
    </source>
</evidence>
<dbReference type="SUPFAM" id="SSF53098">
    <property type="entry name" value="Ribonuclease H-like"/>
    <property type="match status" value="1"/>
</dbReference>
<dbReference type="InterPro" id="IPR050534">
    <property type="entry name" value="Coronavir_polyprotein_1ab"/>
</dbReference>
<keyword evidence="2" id="KW-0378">Hydrolase</keyword>
<dbReference type="Gene3D" id="3.40.50.300">
    <property type="entry name" value="P-loop containing nucleotide triphosphate hydrolases"/>
    <property type="match status" value="2"/>
</dbReference>
<dbReference type="InterPro" id="IPR041679">
    <property type="entry name" value="DNA2/NAM7-like_C"/>
</dbReference>
<dbReference type="NCBIfam" id="TIGR03491">
    <property type="entry name" value="TM0106 family RecB-like putative nuclease"/>
    <property type="match status" value="1"/>
</dbReference>
<evidence type="ECO:0008006" key="9">
    <source>
        <dbReference type="Google" id="ProtNLM"/>
    </source>
</evidence>
<dbReference type="RefSeq" id="WP_130506310.1">
    <property type="nucleotide sequence ID" value="NZ_SHLC01000001.1"/>
</dbReference>
<keyword evidence="8" id="KW-1185">Reference proteome</keyword>
<evidence type="ECO:0000313" key="8">
    <source>
        <dbReference type="Proteomes" id="UP000291483"/>
    </source>
</evidence>
<dbReference type="InterPro" id="IPR027417">
    <property type="entry name" value="P-loop_NTPase"/>
</dbReference>
<dbReference type="Proteomes" id="UP000291483">
    <property type="component" value="Unassembled WGS sequence"/>
</dbReference>
<accession>A0A4Q8ANE5</accession>
<dbReference type="Pfam" id="PF13604">
    <property type="entry name" value="AAA_30"/>
    <property type="match status" value="1"/>
</dbReference>
<dbReference type="SUPFAM" id="SSF52540">
    <property type="entry name" value="P-loop containing nucleoside triphosphate hydrolases"/>
    <property type="match status" value="1"/>
</dbReference>
<evidence type="ECO:0000256" key="2">
    <source>
        <dbReference type="ARBA" id="ARBA00022801"/>
    </source>
</evidence>
<feature type="domain" description="YprB ribonuclease H-like" evidence="6">
    <location>
        <begin position="357"/>
        <end position="526"/>
    </location>
</feature>
<dbReference type="CDD" id="cd18808">
    <property type="entry name" value="SF1_C_Upf1"/>
    <property type="match status" value="1"/>
</dbReference>
<evidence type="ECO:0000313" key="7">
    <source>
        <dbReference type="EMBL" id="RZU66058.1"/>
    </source>
</evidence>
<dbReference type="InterPro" id="IPR047187">
    <property type="entry name" value="SF1_C_Upf1"/>
</dbReference>
<dbReference type="PANTHER" id="PTHR43788:SF8">
    <property type="entry name" value="DNA-BINDING PROTEIN SMUBP-2"/>
    <property type="match status" value="1"/>
</dbReference>
<comment type="caution">
    <text evidence="7">The sequence shown here is derived from an EMBL/GenBank/DDBJ whole genome shotgun (WGS) entry which is preliminary data.</text>
</comment>
<dbReference type="InterPro" id="IPR019993">
    <property type="entry name" value="RecB_nuclease_TM0106_put"/>
</dbReference>
<evidence type="ECO:0000256" key="1">
    <source>
        <dbReference type="ARBA" id="ARBA00022741"/>
    </source>
</evidence>